<dbReference type="AlphaFoldDB" id="Q2S8D1"/>
<evidence type="ECO:0000256" key="1">
    <source>
        <dbReference type="ARBA" id="ARBA00004651"/>
    </source>
</evidence>
<evidence type="ECO:0000256" key="4">
    <source>
        <dbReference type="ARBA" id="ARBA00022989"/>
    </source>
</evidence>
<evidence type="ECO:0000256" key="5">
    <source>
        <dbReference type="ARBA" id="ARBA00023136"/>
    </source>
</evidence>
<protein>
    <submittedName>
        <fullName evidence="7">Predicted ABC-type transport system involved in lysophospholipase L1 biosynthesis, permease component</fullName>
    </submittedName>
</protein>
<keyword evidence="5" id="KW-0472">Membrane</keyword>
<dbReference type="GO" id="GO:0005886">
    <property type="term" value="C:plasma membrane"/>
    <property type="evidence" value="ECO:0007669"/>
    <property type="project" value="UniProtKB-SubCell"/>
</dbReference>
<sequence>MRASWWRSLMHFLLELAWRDLRASGRSLWVFCACLLLGVTLVAASGGLYRMISAALLADTRMLLGGDLEVDSNAPLPQETLDWMRARGDISLVTELDTMLGGPDGAFLRVELQSADANYPLYGKLTLDPVSELAQATAFKDGHWGAAIDPGLAGKLKLNIGDKIKVGSLTLVVRALTLQQPDRNLNANWRGAPVLLAEDALLASGLIQPGSRIDYEYRVRTDTPPIVWREQFYQAFPGQPWEVRTFEDRSRRISERLDQIASGLLIIGFSTLFIGGLGVFNSIQAYLQGKLKTIATLRALGLRNGRLAALYLLQTGIMAGGASVVGAVLGSAMALLGAQVAAAEVSITPSASAMATPSLAAIVFGLLTAYAFALPAIGRALAASPASLFRGNDAVVSTPAPVWRAATLLCAAAIIALVLTALPDPLFGAGFVSVAGLLLLLLDLLVRLLRRAAIALDQHPILSGRFTLRLAMANLHRPNAPLRTSLLSLGSALTLLVASTLVTAALVRAIHGTIPEESPALVLYDVFPYQYDEVVAAVQGPHEARLDMAPLVRSRILNINGRPLSERFSEDLERLRDTQQDEYKLSYSVDNIDNVNVVAGAWWPDDAPLSEAGLPNLAMEDREARQLGLQLGDVVRFQIEGRELEAEVAAIYSQKGLQTRFWFEGILADGALEPFIHRYVGAAYMSDADALSAQNQIARIAPNVITVRTAVLLSTARDLLAKAGVGLAVVAGVSLAASLLVLTSVMAAGRARQVYDATVLHSLGARMSVIKRGLHMEYALLAVITSLFAVALGSAIALPLLHLRLKLPSEDLIWLGAVTAFGVSAITLNLGARYLMRRLQIKPASLLRDA</sequence>
<accession>Q2S8D1</accession>
<evidence type="ECO:0000259" key="6">
    <source>
        <dbReference type="Pfam" id="PF02687"/>
    </source>
</evidence>
<dbReference type="PANTHER" id="PTHR30287">
    <property type="entry name" value="MEMBRANE COMPONENT OF PREDICTED ABC SUPERFAMILY METABOLITE UPTAKE TRANSPORTER"/>
    <property type="match status" value="1"/>
</dbReference>
<dbReference type="STRING" id="349521.HCH_06449"/>
<keyword evidence="8" id="KW-1185">Reference proteome</keyword>
<name>Q2S8D1_HAHCH</name>
<evidence type="ECO:0000256" key="3">
    <source>
        <dbReference type="ARBA" id="ARBA00022692"/>
    </source>
</evidence>
<dbReference type="Proteomes" id="UP000000238">
    <property type="component" value="Chromosome"/>
</dbReference>
<dbReference type="EMBL" id="CP000155">
    <property type="protein sequence ID" value="ABC33093.1"/>
    <property type="molecule type" value="Genomic_DNA"/>
</dbReference>
<dbReference type="KEGG" id="hch:HCH_06449"/>
<dbReference type="HOGENOM" id="CLU_009475_3_1_6"/>
<reference evidence="7 8" key="1">
    <citation type="journal article" date="2005" name="Nucleic Acids Res.">
        <title>Genomic blueprint of Hahella chejuensis, a marine microbe producing an algicidal agent.</title>
        <authorList>
            <person name="Jeong H."/>
            <person name="Yim J.H."/>
            <person name="Lee C."/>
            <person name="Choi S.-H."/>
            <person name="Park Y.K."/>
            <person name="Yoon S.H."/>
            <person name="Hur C.-G."/>
            <person name="Kang H.-Y."/>
            <person name="Kim D."/>
            <person name="Lee H.H."/>
            <person name="Park K.H."/>
            <person name="Park S.-H."/>
            <person name="Park H.-S."/>
            <person name="Lee H.K."/>
            <person name="Oh T.K."/>
            <person name="Kim J.F."/>
        </authorList>
    </citation>
    <scope>NUCLEOTIDE SEQUENCE [LARGE SCALE GENOMIC DNA]</scope>
    <source>
        <strain evidence="7 8">KCTC 2396</strain>
    </source>
</reference>
<keyword evidence="4" id="KW-1133">Transmembrane helix</keyword>
<feature type="domain" description="ABC3 transporter permease C-terminal" evidence="6">
    <location>
        <begin position="266"/>
        <end position="374"/>
    </location>
</feature>
<gene>
    <name evidence="7" type="ordered locus">HCH_06449</name>
</gene>
<keyword evidence="2" id="KW-1003">Cell membrane</keyword>
<evidence type="ECO:0000313" key="7">
    <source>
        <dbReference type="EMBL" id="ABC33093.1"/>
    </source>
</evidence>
<evidence type="ECO:0000313" key="8">
    <source>
        <dbReference type="Proteomes" id="UP000000238"/>
    </source>
</evidence>
<organism evidence="7 8">
    <name type="scientific">Hahella chejuensis (strain KCTC 2396)</name>
    <dbReference type="NCBI Taxonomy" id="349521"/>
    <lineage>
        <taxon>Bacteria</taxon>
        <taxon>Pseudomonadati</taxon>
        <taxon>Pseudomonadota</taxon>
        <taxon>Gammaproteobacteria</taxon>
        <taxon>Oceanospirillales</taxon>
        <taxon>Hahellaceae</taxon>
        <taxon>Hahella</taxon>
    </lineage>
</organism>
<dbReference type="InterPro" id="IPR038766">
    <property type="entry name" value="Membrane_comp_ABC_pdt"/>
</dbReference>
<proteinExistence type="predicted"/>
<dbReference type="eggNOG" id="COG3127">
    <property type="taxonomic scope" value="Bacteria"/>
</dbReference>
<dbReference type="InterPro" id="IPR003838">
    <property type="entry name" value="ABC3_permease_C"/>
</dbReference>
<keyword evidence="3" id="KW-0812">Transmembrane</keyword>
<evidence type="ECO:0000256" key="2">
    <source>
        <dbReference type="ARBA" id="ARBA00022475"/>
    </source>
</evidence>
<dbReference type="Pfam" id="PF02687">
    <property type="entry name" value="FtsX"/>
    <property type="match status" value="1"/>
</dbReference>
<comment type="subcellular location">
    <subcellularLocation>
        <location evidence="1">Cell membrane</location>
        <topology evidence="1">Multi-pass membrane protein</topology>
    </subcellularLocation>
</comment>
<dbReference type="PANTHER" id="PTHR30287:SF1">
    <property type="entry name" value="INNER MEMBRANE PROTEIN"/>
    <property type="match status" value="1"/>
</dbReference>